<evidence type="ECO:0000256" key="2">
    <source>
        <dbReference type="ARBA" id="ARBA00022723"/>
    </source>
</evidence>
<sequence length="129" mass="14885">MPPVILADPAYPLLSWVLKGYPRNEATRSQRVFNYRLCRARMTGENTFGRWKRRFIRFTKRMDMDISTLAHVVLASCVSHNICEALKNEFLPDWADAEVLIEEPILPIDETPAPDAELIRDALAEYFTS</sequence>
<evidence type="ECO:0000313" key="5">
    <source>
        <dbReference type="Proteomes" id="UP001152795"/>
    </source>
</evidence>
<protein>
    <recommendedName>
        <fullName evidence="3">DDE Tnp4 domain-containing protein</fullName>
    </recommendedName>
</protein>
<reference evidence="4" key="1">
    <citation type="submission" date="2020-04" db="EMBL/GenBank/DDBJ databases">
        <authorList>
            <person name="Alioto T."/>
            <person name="Alioto T."/>
            <person name="Gomez Garrido J."/>
        </authorList>
    </citation>
    <scope>NUCLEOTIDE SEQUENCE</scope>
    <source>
        <strain evidence="4">A484AB</strain>
    </source>
</reference>
<dbReference type="Pfam" id="PF13359">
    <property type="entry name" value="DDE_Tnp_4"/>
    <property type="match status" value="1"/>
</dbReference>
<comment type="cofactor">
    <cofactor evidence="1">
        <name>a divalent metal cation</name>
        <dbReference type="ChEBI" id="CHEBI:60240"/>
    </cofactor>
</comment>
<gene>
    <name evidence="4" type="ORF">PACLA_8A071183</name>
</gene>
<comment type="caution">
    <text evidence="4">The sequence shown here is derived from an EMBL/GenBank/DDBJ whole genome shotgun (WGS) entry which is preliminary data.</text>
</comment>
<dbReference type="Proteomes" id="UP001152795">
    <property type="component" value="Unassembled WGS sequence"/>
</dbReference>
<dbReference type="AlphaFoldDB" id="A0A6S7IZF1"/>
<keyword evidence="2" id="KW-0479">Metal-binding</keyword>
<evidence type="ECO:0000259" key="3">
    <source>
        <dbReference type="Pfam" id="PF13359"/>
    </source>
</evidence>
<evidence type="ECO:0000313" key="4">
    <source>
        <dbReference type="EMBL" id="CAB4024915.1"/>
    </source>
</evidence>
<dbReference type="GO" id="GO:0046872">
    <property type="term" value="F:metal ion binding"/>
    <property type="evidence" value="ECO:0007669"/>
    <property type="project" value="UniProtKB-KW"/>
</dbReference>
<evidence type="ECO:0000256" key="1">
    <source>
        <dbReference type="ARBA" id="ARBA00001968"/>
    </source>
</evidence>
<accession>A0A6S7IZF1</accession>
<proteinExistence type="predicted"/>
<dbReference type="InterPro" id="IPR027806">
    <property type="entry name" value="HARBI1_dom"/>
</dbReference>
<feature type="domain" description="DDE Tnp4" evidence="3">
    <location>
        <begin position="4"/>
        <end position="81"/>
    </location>
</feature>
<dbReference type="OrthoDB" id="5985645at2759"/>
<keyword evidence="5" id="KW-1185">Reference proteome</keyword>
<dbReference type="EMBL" id="CACRXK020013300">
    <property type="protein sequence ID" value="CAB4024915.1"/>
    <property type="molecule type" value="Genomic_DNA"/>
</dbReference>
<name>A0A6S7IZF1_PARCT</name>
<organism evidence="4 5">
    <name type="scientific">Paramuricea clavata</name>
    <name type="common">Red gorgonian</name>
    <name type="synonym">Violescent sea-whip</name>
    <dbReference type="NCBI Taxonomy" id="317549"/>
    <lineage>
        <taxon>Eukaryota</taxon>
        <taxon>Metazoa</taxon>
        <taxon>Cnidaria</taxon>
        <taxon>Anthozoa</taxon>
        <taxon>Octocorallia</taxon>
        <taxon>Malacalcyonacea</taxon>
        <taxon>Plexauridae</taxon>
        <taxon>Paramuricea</taxon>
    </lineage>
</organism>